<dbReference type="Proteomes" id="UP001177260">
    <property type="component" value="Unassembled WGS sequence"/>
</dbReference>
<evidence type="ECO:0000313" key="2">
    <source>
        <dbReference type="Proteomes" id="UP001177260"/>
    </source>
</evidence>
<name>A0ACC3AXC0_9EURO</name>
<keyword evidence="2" id="KW-1185">Reference proteome</keyword>
<gene>
    <name evidence="1" type="ORF">N8T08_007981</name>
</gene>
<organism evidence="1 2">
    <name type="scientific">Aspergillus melleus</name>
    <dbReference type="NCBI Taxonomy" id="138277"/>
    <lineage>
        <taxon>Eukaryota</taxon>
        <taxon>Fungi</taxon>
        <taxon>Dikarya</taxon>
        <taxon>Ascomycota</taxon>
        <taxon>Pezizomycotina</taxon>
        <taxon>Eurotiomycetes</taxon>
        <taxon>Eurotiomycetidae</taxon>
        <taxon>Eurotiales</taxon>
        <taxon>Aspergillaceae</taxon>
        <taxon>Aspergillus</taxon>
        <taxon>Aspergillus subgen. Circumdati</taxon>
    </lineage>
</organism>
<accession>A0ACC3AXC0</accession>
<reference evidence="1 2" key="1">
    <citation type="journal article" date="2023" name="ACS Omega">
        <title>Identification of the Neoaspergillic Acid Biosynthesis Gene Cluster by Establishing an In Vitro CRISPR-Ribonucleoprotein Genetic System in Aspergillus melleus.</title>
        <authorList>
            <person name="Yuan B."/>
            <person name="Grau M.F."/>
            <person name="Murata R.M."/>
            <person name="Torok T."/>
            <person name="Venkateswaran K."/>
            <person name="Stajich J.E."/>
            <person name="Wang C.C.C."/>
        </authorList>
    </citation>
    <scope>NUCLEOTIDE SEQUENCE [LARGE SCALE GENOMIC DNA]</scope>
    <source>
        <strain evidence="1 2">IMV 1140</strain>
    </source>
</reference>
<protein>
    <submittedName>
        <fullName evidence="1">Uncharacterized protein</fullName>
    </submittedName>
</protein>
<proteinExistence type="predicted"/>
<sequence length="83" mass="9144">MSTVPLTKLQSTASSPQTSQGSEVPDTFQSTFDGLANTNGNAYTSDLGDFWTPIREFWRSENTPDARSTLAKNILSLEATKWQ</sequence>
<dbReference type="EMBL" id="JAOPJF010000052">
    <property type="protein sequence ID" value="KAK1142237.1"/>
    <property type="molecule type" value="Genomic_DNA"/>
</dbReference>
<evidence type="ECO:0000313" key="1">
    <source>
        <dbReference type="EMBL" id="KAK1142237.1"/>
    </source>
</evidence>
<comment type="caution">
    <text evidence="1">The sequence shown here is derived from an EMBL/GenBank/DDBJ whole genome shotgun (WGS) entry which is preliminary data.</text>
</comment>